<dbReference type="OrthoDB" id="10417445at2759"/>
<sequence>MLSSLADTRVGKQINDDSTMDQDSKYCSQIFLEIFNYLRQRQDDSYYDPSELTVDENNCFSCPQLNKPPPPYPFHRYAPDYQTSSMESIYEENISWPSSSNLWSDYELTSIRPFVEWDGTSDSEQNAPLPPPPYPKATNQDGTEPGSWSGMDWPTRQPPPYEAPNGLRSGWQPPTAEGSTLSFFPETVASRLHYSQPRLDRDTDMNGKCLQ</sequence>
<evidence type="ECO:0000256" key="1">
    <source>
        <dbReference type="SAM" id="MobiDB-lite"/>
    </source>
</evidence>
<dbReference type="Proteomes" id="UP000887116">
    <property type="component" value="Unassembled WGS sequence"/>
</dbReference>
<accession>A0A8X6F8E4</accession>
<protein>
    <submittedName>
        <fullName evidence="2">Uncharacterized protein</fullName>
    </submittedName>
</protein>
<name>A0A8X6F8E4_TRICU</name>
<evidence type="ECO:0000313" key="3">
    <source>
        <dbReference type="Proteomes" id="UP000887116"/>
    </source>
</evidence>
<proteinExistence type="predicted"/>
<gene>
    <name evidence="2" type="ORF">TNCT_360901</name>
</gene>
<comment type="caution">
    <text evidence="2">The sequence shown here is derived from an EMBL/GenBank/DDBJ whole genome shotgun (WGS) entry which is preliminary data.</text>
</comment>
<reference evidence="2" key="1">
    <citation type="submission" date="2020-07" db="EMBL/GenBank/DDBJ databases">
        <title>Multicomponent nature underlies the extraordinary mechanical properties of spider dragline silk.</title>
        <authorList>
            <person name="Kono N."/>
            <person name="Nakamura H."/>
            <person name="Mori M."/>
            <person name="Yoshida Y."/>
            <person name="Ohtoshi R."/>
            <person name="Malay A.D."/>
            <person name="Moran D.A.P."/>
            <person name="Tomita M."/>
            <person name="Numata K."/>
            <person name="Arakawa K."/>
        </authorList>
    </citation>
    <scope>NUCLEOTIDE SEQUENCE</scope>
</reference>
<dbReference type="EMBL" id="BMAO01011455">
    <property type="protein sequence ID" value="GFQ73795.1"/>
    <property type="molecule type" value="Genomic_DNA"/>
</dbReference>
<feature type="region of interest" description="Disordered" evidence="1">
    <location>
        <begin position="118"/>
        <end position="183"/>
    </location>
</feature>
<evidence type="ECO:0000313" key="2">
    <source>
        <dbReference type="EMBL" id="GFQ73795.1"/>
    </source>
</evidence>
<dbReference type="AlphaFoldDB" id="A0A8X6F8E4"/>
<organism evidence="2 3">
    <name type="scientific">Trichonephila clavata</name>
    <name type="common">Joro spider</name>
    <name type="synonym">Nephila clavata</name>
    <dbReference type="NCBI Taxonomy" id="2740835"/>
    <lineage>
        <taxon>Eukaryota</taxon>
        <taxon>Metazoa</taxon>
        <taxon>Ecdysozoa</taxon>
        <taxon>Arthropoda</taxon>
        <taxon>Chelicerata</taxon>
        <taxon>Arachnida</taxon>
        <taxon>Araneae</taxon>
        <taxon>Araneomorphae</taxon>
        <taxon>Entelegynae</taxon>
        <taxon>Araneoidea</taxon>
        <taxon>Nephilidae</taxon>
        <taxon>Trichonephila</taxon>
    </lineage>
</organism>
<keyword evidence="3" id="KW-1185">Reference proteome</keyword>